<dbReference type="InterPro" id="IPR006037">
    <property type="entry name" value="RCK_C"/>
</dbReference>
<dbReference type="SUPFAM" id="SSF51735">
    <property type="entry name" value="NAD(P)-binding Rossmann-fold domains"/>
    <property type="match status" value="1"/>
</dbReference>
<dbReference type="SUPFAM" id="SSF116726">
    <property type="entry name" value="TrkA C-terminal domain-like"/>
    <property type="match status" value="1"/>
</dbReference>
<dbReference type="InterPro" id="IPR036291">
    <property type="entry name" value="NAD(P)-bd_dom_sf"/>
</dbReference>
<dbReference type="InterPro" id="IPR003148">
    <property type="entry name" value="RCK_N"/>
</dbReference>
<dbReference type="Pfam" id="PF02254">
    <property type="entry name" value="TrkA_N"/>
    <property type="match status" value="1"/>
</dbReference>
<dbReference type="Gene3D" id="3.40.50.720">
    <property type="entry name" value="NAD(P)-binding Rossmann-like Domain"/>
    <property type="match status" value="1"/>
</dbReference>
<dbReference type="GO" id="GO:0006813">
    <property type="term" value="P:potassium ion transport"/>
    <property type="evidence" value="ECO:0007669"/>
    <property type="project" value="InterPro"/>
</dbReference>
<dbReference type="PANTHER" id="PTHR43833">
    <property type="entry name" value="POTASSIUM CHANNEL PROTEIN 2-RELATED-RELATED"/>
    <property type="match status" value="1"/>
</dbReference>
<dbReference type="PROSITE" id="PS51202">
    <property type="entry name" value="RCK_C"/>
    <property type="match status" value="1"/>
</dbReference>
<accession>A0A9D1GH61</accession>
<dbReference type="PANTHER" id="PTHR43833:SF7">
    <property type="entry name" value="KTR SYSTEM POTASSIUM UPTAKE PROTEIN C"/>
    <property type="match status" value="1"/>
</dbReference>
<dbReference type="GO" id="GO:0008324">
    <property type="term" value="F:monoatomic cation transmembrane transporter activity"/>
    <property type="evidence" value="ECO:0007669"/>
    <property type="project" value="InterPro"/>
</dbReference>
<evidence type="ECO:0000313" key="3">
    <source>
        <dbReference type="Proteomes" id="UP000886860"/>
    </source>
</evidence>
<evidence type="ECO:0000259" key="1">
    <source>
        <dbReference type="PROSITE" id="PS51202"/>
    </source>
</evidence>
<reference evidence="2" key="1">
    <citation type="submission" date="2020-10" db="EMBL/GenBank/DDBJ databases">
        <authorList>
            <person name="Gilroy R."/>
        </authorList>
    </citation>
    <scope>NUCLEOTIDE SEQUENCE</scope>
    <source>
        <strain evidence="2">CHK123-3438</strain>
    </source>
</reference>
<name>A0A9D1GH61_9FIRM</name>
<organism evidence="2 3">
    <name type="scientific">Candidatus Caccovicinus merdipullorum</name>
    <dbReference type="NCBI Taxonomy" id="2840724"/>
    <lineage>
        <taxon>Bacteria</taxon>
        <taxon>Bacillati</taxon>
        <taxon>Bacillota</taxon>
        <taxon>Clostridia</taxon>
        <taxon>Eubacteriales</taxon>
        <taxon>Candidatus Caccovicinus</taxon>
    </lineage>
</organism>
<feature type="domain" description="RCK C-terminal" evidence="1">
    <location>
        <begin position="139"/>
        <end position="222"/>
    </location>
</feature>
<dbReference type="AlphaFoldDB" id="A0A9D1GH61"/>
<reference evidence="2" key="2">
    <citation type="journal article" date="2021" name="PeerJ">
        <title>Extensive microbial diversity within the chicken gut microbiome revealed by metagenomics and culture.</title>
        <authorList>
            <person name="Gilroy R."/>
            <person name="Ravi A."/>
            <person name="Getino M."/>
            <person name="Pursley I."/>
            <person name="Horton D.L."/>
            <person name="Alikhan N.F."/>
            <person name="Baker D."/>
            <person name="Gharbi K."/>
            <person name="Hall N."/>
            <person name="Watson M."/>
            <person name="Adriaenssens E.M."/>
            <person name="Foster-Nyarko E."/>
            <person name="Jarju S."/>
            <person name="Secka A."/>
            <person name="Antonio M."/>
            <person name="Oren A."/>
            <person name="Chaudhuri R.R."/>
            <person name="La Ragione R."/>
            <person name="Hildebrand F."/>
            <person name="Pallen M.J."/>
        </authorList>
    </citation>
    <scope>NUCLEOTIDE SEQUENCE</scope>
    <source>
        <strain evidence="2">CHK123-3438</strain>
    </source>
</reference>
<sequence>MFKAQKNTSFGIIGLGRFGTALALKLIEAGCEVIVVDRNENKVKAMREYTDYAYVANELTKQVLEEIGIQNCDTVVICIGEAIDTSILVTLNVVNLGVRRVISKAISQDQGEVLEKLGAEIVYPERDVALRLAKSLTTTSVLDYIALDNNVEISKIKVSKKLAGQTVLSSNIRQKFNLNIIAIEHNGVTDIEIRPEYSFTPSDVIVVIGKSDNMRRFEKSIE</sequence>
<dbReference type="InterPro" id="IPR050721">
    <property type="entry name" value="Trk_Ktr_HKT_K-transport"/>
</dbReference>
<dbReference type="InterPro" id="IPR036721">
    <property type="entry name" value="RCK_C_sf"/>
</dbReference>
<proteinExistence type="predicted"/>
<protein>
    <submittedName>
        <fullName evidence="2">TrkA family potassium uptake protein</fullName>
    </submittedName>
</protein>
<evidence type="ECO:0000313" key="2">
    <source>
        <dbReference type="EMBL" id="HIT40696.1"/>
    </source>
</evidence>
<dbReference type="Pfam" id="PF02080">
    <property type="entry name" value="TrkA_C"/>
    <property type="match status" value="1"/>
</dbReference>
<dbReference type="Gene3D" id="3.30.70.1450">
    <property type="entry name" value="Regulator of K+ conductance, C-terminal domain"/>
    <property type="match status" value="1"/>
</dbReference>
<dbReference type="Proteomes" id="UP000886860">
    <property type="component" value="Unassembled WGS sequence"/>
</dbReference>
<gene>
    <name evidence="2" type="ORF">IAB60_01110</name>
</gene>
<dbReference type="EMBL" id="DVKS01000019">
    <property type="protein sequence ID" value="HIT40696.1"/>
    <property type="molecule type" value="Genomic_DNA"/>
</dbReference>
<comment type="caution">
    <text evidence="2">The sequence shown here is derived from an EMBL/GenBank/DDBJ whole genome shotgun (WGS) entry which is preliminary data.</text>
</comment>